<feature type="non-terminal residue" evidence="4">
    <location>
        <position position="1"/>
    </location>
</feature>
<protein>
    <recommendedName>
        <fullName evidence="3">SET domain-containing protein</fullName>
    </recommendedName>
</protein>
<dbReference type="PROSITE" id="PS50280">
    <property type="entry name" value="SET"/>
    <property type="match status" value="1"/>
</dbReference>
<dbReference type="GO" id="GO:0070210">
    <property type="term" value="C:Rpd3L-Expanded complex"/>
    <property type="evidence" value="ECO:0007669"/>
    <property type="project" value="TreeGrafter"/>
</dbReference>
<dbReference type="Pfam" id="PF00856">
    <property type="entry name" value="SET"/>
    <property type="match status" value="1"/>
</dbReference>
<dbReference type="PANTHER" id="PTHR46462:SF3">
    <property type="entry name" value="UPSET, ISOFORM A"/>
    <property type="match status" value="1"/>
</dbReference>
<sequence length="299" mass="33555">ARAAKSKQNKSALVQYQYQWKNEYSASAKRLLSLNPAKDRDVEIVSIHKKFSGIVGYFVRCEIIAGISDPIASGEYIDDLYGGVYLQKEFSKKDLIAFAPNDQTFLFELEGNKFIIDAREHRNGKYVRRSCKPNAELYVIKSGTDLHVYIKATKSISTDDEITIAFDDDWKTLPDPARRCACKRGAECELERYFSNMKENRGSSSGGRPTATTAAVLKEKKKLSSGTGKRKSEEAKNEGGSDVSASTPLQPQPTKRSTVEVMKDKKSNSTSSLPSVPSTPREYIRSFTDEEAWERYQKV</sequence>
<feature type="compositionally biased region" description="Low complexity" evidence="2">
    <location>
        <begin position="268"/>
        <end position="280"/>
    </location>
</feature>
<evidence type="ECO:0000313" key="5">
    <source>
        <dbReference type="Proteomes" id="UP001328107"/>
    </source>
</evidence>
<feature type="compositionally biased region" description="Polar residues" evidence="2">
    <location>
        <begin position="243"/>
        <end position="256"/>
    </location>
</feature>
<organism evidence="4 5">
    <name type="scientific">Pristionchus mayeri</name>
    <dbReference type="NCBI Taxonomy" id="1317129"/>
    <lineage>
        <taxon>Eukaryota</taxon>
        <taxon>Metazoa</taxon>
        <taxon>Ecdysozoa</taxon>
        <taxon>Nematoda</taxon>
        <taxon>Chromadorea</taxon>
        <taxon>Rhabditida</taxon>
        <taxon>Rhabditina</taxon>
        <taxon>Diplogasteromorpha</taxon>
        <taxon>Diplogasteroidea</taxon>
        <taxon>Neodiplogasteridae</taxon>
        <taxon>Pristionchus</taxon>
    </lineage>
</organism>
<feature type="compositionally biased region" description="Basic and acidic residues" evidence="2">
    <location>
        <begin position="257"/>
        <end position="267"/>
    </location>
</feature>
<dbReference type="GO" id="GO:0006325">
    <property type="term" value="P:chromatin organization"/>
    <property type="evidence" value="ECO:0007669"/>
    <property type="project" value="UniProtKB-KW"/>
</dbReference>
<evidence type="ECO:0000256" key="2">
    <source>
        <dbReference type="SAM" id="MobiDB-lite"/>
    </source>
</evidence>
<feature type="region of interest" description="Disordered" evidence="2">
    <location>
        <begin position="198"/>
        <end position="288"/>
    </location>
</feature>
<name>A0AAN5I2C9_9BILA</name>
<accession>A0AAN5I2C9</accession>
<dbReference type="AlphaFoldDB" id="A0AAN5I2C9"/>
<dbReference type="Gene3D" id="2.170.270.10">
    <property type="entry name" value="SET domain"/>
    <property type="match status" value="1"/>
</dbReference>
<gene>
    <name evidence="4" type="ORF">PMAYCL1PPCAC_19617</name>
</gene>
<proteinExistence type="predicted"/>
<dbReference type="GO" id="GO:0006355">
    <property type="term" value="P:regulation of DNA-templated transcription"/>
    <property type="evidence" value="ECO:0007669"/>
    <property type="project" value="TreeGrafter"/>
</dbReference>
<reference evidence="5" key="1">
    <citation type="submission" date="2022-10" db="EMBL/GenBank/DDBJ databases">
        <title>Genome assembly of Pristionchus species.</title>
        <authorList>
            <person name="Yoshida K."/>
            <person name="Sommer R.J."/>
        </authorList>
    </citation>
    <scope>NUCLEOTIDE SEQUENCE [LARGE SCALE GENOMIC DNA]</scope>
    <source>
        <strain evidence="5">RS5460</strain>
    </source>
</reference>
<feature type="domain" description="SET" evidence="3">
    <location>
        <begin position="61"/>
        <end position="167"/>
    </location>
</feature>
<dbReference type="GO" id="GO:0034967">
    <property type="term" value="C:Set3 complex"/>
    <property type="evidence" value="ECO:0007669"/>
    <property type="project" value="TreeGrafter"/>
</dbReference>
<keyword evidence="5" id="KW-1185">Reference proteome</keyword>
<dbReference type="Proteomes" id="UP001328107">
    <property type="component" value="Unassembled WGS sequence"/>
</dbReference>
<feature type="compositionally biased region" description="Basic and acidic residues" evidence="2">
    <location>
        <begin position="230"/>
        <end position="239"/>
    </location>
</feature>
<dbReference type="PANTHER" id="PTHR46462">
    <property type="entry name" value="UPSET, ISOFORM A"/>
    <property type="match status" value="1"/>
</dbReference>
<dbReference type="InterPro" id="IPR001214">
    <property type="entry name" value="SET_dom"/>
</dbReference>
<dbReference type="SMART" id="SM00317">
    <property type="entry name" value="SET"/>
    <property type="match status" value="1"/>
</dbReference>
<feature type="compositionally biased region" description="Polar residues" evidence="2">
    <location>
        <begin position="202"/>
        <end position="213"/>
    </location>
</feature>
<evidence type="ECO:0000259" key="3">
    <source>
        <dbReference type="PROSITE" id="PS50280"/>
    </source>
</evidence>
<evidence type="ECO:0000256" key="1">
    <source>
        <dbReference type="ARBA" id="ARBA00022853"/>
    </source>
</evidence>
<comment type="caution">
    <text evidence="4">The sequence shown here is derived from an EMBL/GenBank/DDBJ whole genome shotgun (WGS) entry which is preliminary data.</text>
</comment>
<evidence type="ECO:0000313" key="4">
    <source>
        <dbReference type="EMBL" id="GMR49422.1"/>
    </source>
</evidence>
<feature type="non-terminal residue" evidence="4">
    <location>
        <position position="299"/>
    </location>
</feature>
<keyword evidence="1" id="KW-0156">Chromatin regulator</keyword>
<dbReference type="InterPro" id="IPR046341">
    <property type="entry name" value="SET_dom_sf"/>
</dbReference>
<dbReference type="SUPFAM" id="SSF82199">
    <property type="entry name" value="SET domain"/>
    <property type="match status" value="1"/>
</dbReference>
<dbReference type="EMBL" id="BTRK01000004">
    <property type="protein sequence ID" value="GMR49422.1"/>
    <property type="molecule type" value="Genomic_DNA"/>
</dbReference>